<protein>
    <recommendedName>
        <fullName evidence="3">Prefoldin subunit 3</fullName>
    </recommendedName>
</protein>
<dbReference type="Gene3D" id="1.10.287.370">
    <property type="match status" value="1"/>
</dbReference>
<evidence type="ECO:0000313" key="5">
    <source>
        <dbReference type="EMBL" id="KAK8895555.1"/>
    </source>
</evidence>
<dbReference type="InterPro" id="IPR016655">
    <property type="entry name" value="PFD3"/>
</dbReference>
<feature type="coiled-coil region" evidence="4">
    <location>
        <begin position="131"/>
        <end position="158"/>
    </location>
</feature>
<keyword evidence="2 3" id="KW-0143">Chaperone</keyword>
<keyword evidence="4" id="KW-0175">Coiled coil</keyword>
<dbReference type="SUPFAM" id="SSF46579">
    <property type="entry name" value="Prefoldin"/>
    <property type="match status" value="1"/>
</dbReference>
<evidence type="ECO:0000256" key="1">
    <source>
        <dbReference type="ARBA" id="ARBA00010048"/>
    </source>
</evidence>
<dbReference type="Proteomes" id="UP001470230">
    <property type="component" value="Unassembled WGS sequence"/>
</dbReference>
<gene>
    <name evidence="5" type="ORF">M9Y10_024024</name>
</gene>
<comment type="similarity">
    <text evidence="1 3">Belongs to the prefoldin subunit alpha family.</text>
</comment>
<evidence type="ECO:0000256" key="3">
    <source>
        <dbReference type="PIRNR" id="PIRNR016396"/>
    </source>
</evidence>
<evidence type="ECO:0000256" key="2">
    <source>
        <dbReference type="ARBA" id="ARBA00023186"/>
    </source>
</evidence>
<dbReference type="InterPro" id="IPR009053">
    <property type="entry name" value="Prefoldin"/>
</dbReference>
<comment type="caution">
    <text evidence="5">The sequence shown here is derived from an EMBL/GenBank/DDBJ whole genome shotgun (WGS) entry which is preliminary data.</text>
</comment>
<comment type="function">
    <text evidence="3">Binds specifically to cytosolic chaperonin (c-CPN) and transfers target proteins to it. Binds to nascent polypeptide chain and promotes folding in an environment in which there are many competing pathways for nonnative proteins.</text>
</comment>
<reference evidence="5 6" key="1">
    <citation type="submission" date="2024-04" db="EMBL/GenBank/DDBJ databases">
        <title>Tritrichomonas musculus Genome.</title>
        <authorList>
            <person name="Alves-Ferreira E."/>
            <person name="Grigg M."/>
            <person name="Lorenzi H."/>
            <person name="Galac M."/>
        </authorList>
    </citation>
    <scope>NUCLEOTIDE SEQUENCE [LARGE SCALE GENOMIC DNA]</scope>
    <source>
        <strain evidence="5 6">EAF2021</strain>
    </source>
</reference>
<name>A0ABR2KWS4_9EUKA</name>
<accession>A0ABR2KWS4</accession>
<keyword evidence="6" id="KW-1185">Reference proteome</keyword>
<evidence type="ECO:0000256" key="4">
    <source>
        <dbReference type="SAM" id="Coils"/>
    </source>
</evidence>
<proteinExistence type="inferred from homology"/>
<dbReference type="PANTHER" id="PTHR12409">
    <property type="entry name" value="PREFOLDIN SUBUNIT 3"/>
    <property type="match status" value="1"/>
</dbReference>
<dbReference type="PIRSF" id="PIRSF016396">
    <property type="entry name" value="Prefoldin_subunit_3"/>
    <property type="match status" value="1"/>
</dbReference>
<dbReference type="InterPro" id="IPR004127">
    <property type="entry name" value="Prefoldin_subunit_alpha"/>
</dbReference>
<organism evidence="5 6">
    <name type="scientific">Tritrichomonas musculus</name>
    <dbReference type="NCBI Taxonomy" id="1915356"/>
    <lineage>
        <taxon>Eukaryota</taxon>
        <taxon>Metamonada</taxon>
        <taxon>Parabasalia</taxon>
        <taxon>Tritrichomonadida</taxon>
        <taxon>Tritrichomonadidae</taxon>
        <taxon>Tritrichomonas</taxon>
    </lineage>
</organism>
<evidence type="ECO:0000313" key="6">
    <source>
        <dbReference type="Proteomes" id="UP001470230"/>
    </source>
</evidence>
<sequence length="181" mass="20555">MSEDNSNNNNKPSTPLGIPEAEFIEDMNAAAPTVEKAEILFQSKQEILSKYRYLEQSLLEKQQQLKATRPDVVSNLTAVKKLSSETYQNNLTTRFQISDSVYGKAKLSESKTVALWLGANLMVEYPYEEAEKLLQGNLDSLDKQLSDIENNLIFLRNQIITTEVTVSRLTNHLIAMRRSKK</sequence>
<dbReference type="Pfam" id="PF02996">
    <property type="entry name" value="Prefoldin"/>
    <property type="match status" value="1"/>
</dbReference>
<dbReference type="EMBL" id="JAPFFF010000003">
    <property type="protein sequence ID" value="KAK8895555.1"/>
    <property type="molecule type" value="Genomic_DNA"/>
</dbReference>
<dbReference type="PANTHER" id="PTHR12409:SF0">
    <property type="entry name" value="PREFOLDIN SUBUNIT 3"/>
    <property type="match status" value="1"/>
</dbReference>
<dbReference type="CDD" id="cd23156">
    <property type="entry name" value="Prefoldin_3"/>
    <property type="match status" value="1"/>
</dbReference>
<comment type="subunit">
    <text evidence="3">Heterohexamer of two PFD-alpha type and four PFD-beta type subunits.</text>
</comment>